<dbReference type="EMBL" id="GBRH01249914">
    <property type="protein sequence ID" value="JAD47981.1"/>
    <property type="molecule type" value="Transcribed_RNA"/>
</dbReference>
<evidence type="ECO:0000313" key="1">
    <source>
        <dbReference type="EMBL" id="JAD47981.1"/>
    </source>
</evidence>
<reference evidence="1" key="2">
    <citation type="journal article" date="2015" name="Data Brief">
        <title>Shoot transcriptome of the giant reed, Arundo donax.</title>
        <authorList>
            <person name="Barrero R.A."/>
            <person name="Guerrero F.D."/>
            <person name="Moolhuijzen P."/>
            <person name="Goolsby J.A."/>
            <person name="Tidwell J."/>
            <person name="Bellgard S.E."/>
            <person name="Bellgard M.I."/>
        </authorList>
    </citation>
    <scope>NUCLEOTIDE SEQUENCE</scope>
    <source>
        <tissue evidence="1">Shoot tissue taken approximately 20 cm above the soil surface</tissue>
    </source>
</reference>
<protein>
    <submittedName>
        <fullName evidence="1">Uncharacterized protein</fullName>
    </submittedName>
</protein>
<accession>A0A0A9AA74</accession>
<name>A0A0A9AA74_ARUDO</name>
<sequence>MCYVMSWLFACEAAMNRQFQSI</sequence>
<reference evidence="1" key="1">
    <citation type="submission" date="2014-09" db="EMBL/GenBank/DDBJ databases">
        <authorList>
            <person name="Magalhaes I.L.F."/>
            <person name="Oliveira U."/>
            <person name="Santos F.R."/>
            <person name="Vidigal T.H.D.A."/>
            <person name="Brescovit A.D."/>
            <person name="Santos A.J."/>
        </authorList>
    </citation>
    <scope>NUCLEOTIDE SEQUENCE</scope>
    <source>
        <tissue evidence="1">Shoot tissue taken approximately 20 cm above the soil surface</tissue>
    </source>
</reference>
<proteinExistence type="predicted"/>
<dbReference type="AlphaFoldDB" id="A0A0A9AA74"/>
<organism evidence="1">
    <name type="scientific">Arundo donax</name>
    <name type="common">Giant reed</name>
    <name type="synonym">Donax arundinaceus</name>
    <dbReference type="NCBI Taxonomy" id="35708"/>
    <lineage>
        <taxon>Eukaryota</taxon>
        <taxon>Viridiplantae</taxon>
        <taxon>Streptophyta</taxon>
        <taxon>Embryophyta</taxon>
        <taxon>Tracheophyta</taxon>
        <taxon>Spermatophyta</taxon>
        <taxon>Magnoliopsida</taxon>
        <taxon>Liliopsida</taxon>
        <taxon>Poales</taxon>
        <taxon>Poaceae</taxon>
        <taxon>PACMAD clade</taxon>
        <taxon>Arundinoideae</taxon>
        <taxon>Arundineae</taxon>
        <taxon>Arundo</taxon>
    </lineage>
</organism>